<sequence>MGGNLEMNWNFWMVQSFKAGDGATVRLSAVQSMSLRTGSSRLRGQHFSHKTRAVPLPSALQRWQRSRWRFRDTVSL</sequence>
<reference evidence="2" key="2">
    <citation type="submission" date="2019-02" db="EMBL/GenBank/DDBJ databases">
        <title>Opniocepnalus argus Var Kimnra genome.</title>
        <authorList>
            <person name="Zhou C."/>
            <person name="Xiao S."/>
        </authorList>
    </citation>
    <scope>NUCLEOTIDE SEQUENCE [LARGE SCALE GENOMIC DNA]</scope>
</reference>
<evidence type="ECO:0000313" key="1">
    <source>
        <dbReference type="EMBL" id="KAF3694181.1"/>
    </source>
</evidence>
<gene>
    <name evidence="1" type="ORF">EXN66_Car009857</name>
</gene>
<evidence type="ECO:0000313" key="2">
    <source>
        <dbReference type="Proteomes" id="UP000503349"/>
    </source>
</evidence>
<name>A0A6G1PV16_CHAAH</name>
<keyword evidence="2" id="KW-1185">Reference proteome</keyword>
<protein>
    <submittedName>
        <fullName evidence="1">Uncharacterized protein</fullName>
    </submittedName>
</protein>
<dbReference type="EMBL" id="CM015720">
    <property type="protein sequence ID" value="KAF3694181.1"/>
    <property type="molecule type" value="Genomic_DNA"/>
</dbReference>
<accession>A0A6G1PV16</accession>
<dbReference type="AlphaFoldDB" id="A0A6G1PV16"/>
<proteinExistence type="predicted"/>
<organism evidence="1 2">
    <name type="scientific">Channa argus</name>
    <name type="common">Northern snakehead</name>
    <name type="synonym">Ophicephalus argus</name>
    <dbReference type="NCBI Taxonomy" id="215402"/>
    <lineage>
        <taxon>Eukaryota</taxon>
        <taxon>Metazoa</taxon>
        <taxon>Chordata</taxon>
        <taxon>Craniata</taxon>
        <taxon>Vertebrata</taxon>
        <taxon>Euteleostomi</taxon>
        <taxon>Actinopterygii</taxon>
        <taxon>Neopterygii</taxon>
        <taxon>Teleostei</taxon>
        <taxon>Neoteleostei</taxon>
        <taxon>Acanthomorphata</taxon>
        <taxon>Anabantaria</taxon>
        <taxon>Anabantiformes</taxon>
        <taxon>Channoidei</taxon>
        <taxon>Channidae</taxon>
        <taxon>Channa</taxon>
    </lineage>
</organism>
<reference evidence="1 2" key="1">
    <citation type="submission" date="2019-02" db="EMBL/GenBank/DDBJ databases">
        <title>Opniocepnalus argus genome.</title>
        <authorList>
            <person name="Zhou C."/>
            <person name="Xiao S."/>
        </authorList>
    </citation>
    <scope>NUCLEOTIDE SEQUENCE [LARGE SCALE GENOMIC DNA]</scope>
    <source>
        <strain evidence="1">OARG1902GOOAL</strain>
        <tissue evidence="1">Muscle</tissue>
    </source>
</reference>
<dbReference type="Proteomes" id="UP000503349">
    <property type="component" value="Chromosome 9"/>
</dbReference>